<protein>
    <submittedName>
        <fullName evidence="2">Uncharacterized protein</fullName>
    </submittedName>
</protein>
<dbReference type="EMBL" id="CABR01000155">
    <property type="protein sequence ID" value="CBI11635.1"/>
    <property type="molecule type" value="Genomic_DNA"/>
</dbReference>
<evidence type="ECO:0000313" key="2">
    <source>
        <dbReference type="EMBL" id="CBI11635.1"/>
    </source>
</evidence>
<comment type="caution">
    <text evidence="2">The sequence shown here is derived from an EMBL/GenBank/DDBJ whole genome shotgun (WGS) entry which is preliminary data.</text>
</comment>
<organism evidence="2">
    <name type="scientific">mine drainage metagenome</name>
    <dbReference type="NCBI Taxonomy" id="410659"/>
    <lineage>
        <taxon>unclassified sequences</taxon>
        <taxon>metagenomes</taxon>
        <taxon>ecological metagenomes</taxon>
    </lineage>
</organism>
<gene>
    <name evidence="2" type="ORF">CARN7_2471</name>
</gene>
<sequence length="65" mass="6659">MASFPTRCAVFAPAVFIVGAHRLPTGTAFAPTVPRIRDHRASSGGSASSDGTDLGAGYCHTFGVH</sequence>
<feature type="region of interest" description="Disordered" evidence="1">
    <location>
        <begin position="34"/>
        <end position="55"/>
    </location>
</feature>
<feature type="compositionally biased region" description="Low complexity" evidence="1">
    <location>
        <begin position="42"/>
        <end position="55"/>
    </location>
</feature>
<reference evidence="2" key="1">
    <citation type="submission" date="2009-10" db="EMBL/GenBank/DDBJ databases">
        <title>Diversity of trophic interactions inside an arsenic-rich microbial ecosystem.</title>
        <authorList>
            <person name="Bertin P.N."/>
            <person name="Heinrich-Salmeron A."/>
            <person name="Pelletier E."/>
            <person name="Goulhen-Chollet F."/>
            <person name="Arsene-Ploetze F."/>
            <person name="Gallien S."/>
            <person name="Calteau A."/>
            <person name="Vallenet D."/>
            <person name="Casiot C."/>
            <person name="Chane-Woon-Ming B."/>
            <person name="Giloteaux L."/>
            <person name="Barakat M."/>
            <person name="Bonnefoy V."/>
            <person name="Bruneel O."/>
            <person name="Chandler M."/>
            <person name="Cleiss J."/>
            <person name="Duran R."/>
            <person name="Elbaz-Poulichet F."/>
            <person name="Fonknechten N."/>
            <person name="Lauga B."/>
            <person name="Mornico D."/>
            <person name="Ortet P."/>
            <person name="Schaeffer C."/>
            <person name="Siguier P."/>
            <person name="Alexander Thil Smith A."/>
            <person name="Van Dorsselaer A."/>
            <person name="Weissenbach J."/>
            <person name="Medigue C."/>
            <person name="Le Paslier D."/>
        </authorList>
    </citation>
    <scope>NUCLEOTIDE SEQUENCE</scope>
</reference>
<name>E6QWL2_9ZZZZ</name>
<proteinExistence type="predicted"/>
<accession>E6QWL2</accession>
<evidence type="ECO:0000256" key="1">
    <source>
        <dbReference type="SAM" id="MobiDB-lite"/>
    </source>
</evidence>
<dbReference type="AlphaFoldDB" id="E6QWL2"/>